<dbReference type="GeneID" id="105851789"/>
<reference evidence="1" key="1">
    <citation type="journal article" date="2013" name="Nat. Biotechnol.">
        <title>Draft genome sequence of chickpea (Cicer arietinum) provides a resource for trait improvement.</title>
        <authorList>
            <person name="Varshney R.K."/>
            <person name="Song C."/>
            <person name="Saxena R.K."/>
            <person name="Azam S."/>
            <person name="Yu S."/>
            <person name="Sharpe A.G."/>
            <person name="Cannon S."/>
            <person name="Baek J."/>
            <person name="Rosen B.D."/>
            <person name="Tar'an B."/>
            <person name="Millan T."/>
            <person name="Zhang X."/>
            <person name="Ramsay L.D."/>
            <person name="Iwata A."/>
            <person name="Wang Y."/>
            <person name="Nelson W."/>
            <person name="Farmer A.D."/>
            <person name="Gaur P.M."/>
            <person name="Soderlund C."/>
            <person name="Penmetsa R.V."/>
            <person name="Xu C."/>
            <person name="Bharti A.K."/>
            <person name="He W."/>
            <person name="Winter P."/>
            <person name="Zhao S."/>
            <person name="Hane J.K."/>
            <person name="Carrasquilla-Garcia N."/>
            <person name="Condie J.A."/>
            <person name="Upadhyaya H.D."/>
            <person name="Luo M.C."/>
            <person name="Thudi M."/>
            <person name="Gowda C.L."/>
            <person name="Singh N.P."/>
            <person name="Lichtenzveig J."/>
            <person name="Gali K.K."/>
            <person name="Rubio J."/>
            <person name="Nadarajan N."/>
            <person name="Dolezel J."/>
            <person name="Bansal K.C."/>
            <person name="Xu X."/>
            <person name="Edwards D."/>
            <person name="Zhang G."/>
            <person name="Kahl G."/>
            <person name="Gil J."/>
            <person name="Singh K.B."/>
            <person name="Datta S.K."/>
            <person name="Jackson S.A."/>
            <person name="Wang J."/>
            <person name="Cook D.R."/>
        </authorList>
    </citation>
    <scope>NUCLEOTIDE SEQUENCE [LARGE SCALE GENOMIC DNA]</scope>
    <source>
        <strain evidence="1">cv. CDC Frontier</strain>
    </source>
</reference>
<evidence type="ECO:0000313" key="1">
    <source>
        <dbReference type="Proteomes" id="UP000087171"/>
    </source>
</evidence>
<dbReference type="KEGG" id="cam:105851789"/>
<dbReference type="RefSeq" id="XP_012569055.1">
    <property type="nucleotide sequence ID" value="XM_012713601.2"/>
</dbReference>
<keyword evidence="1" id="KW-1185">Reference proteome</keyword>
<dbReference type="Proteomes" id="UP000087171">
    <property type="component" value="Chromosome Ca3"/>
</dbReference>
<gene>
    <name evidence="2" type="primary">LOC105851789</name>
</gene>
<sequence>MEDNMIKIQDCNEEDGPYIEIELDHAVSTKIHNDYDDNKNNCIDDEYKLRISISSTISVSLQKESISDEIGASQATCVSVIPYDNVNVLYARKQPSMTTTTNGIMMKLLIKFRGLKIRSLFASLIKPRQNNISKKSITFFECYQKGLVNPSNGSNSKHWNMENDSICGSLRKSKKLSRVMEMDLGGILNGMGVSRRSKTRTCNTNNSPIHEGFCKENSIQAAIAYCKTSFGQTADFTFTSSISSTP</sequence>
<name>A0A1S3E002_CICAR</name>
<proteinExistence type="predicted"/>
<dbReference type="AlphaFoldDB" id="A0A1S3E002"/>
<reference evidence="2" key="2">
    <citation type="submission" date="2025-08" db="UniProtKB">
        <authorList>
            <consortium name="RefSeq"/>
        </authorList>
    </citation>
    <scope>IDENTIFICATION</scope>
    <source>
        <tissue evidence="2">Etiolated seedlings</tissue>
    </source>
</reference>
<accession>A0A1S3E002</accession>
<evidence type="ECO:0000313" key="2">
    <source>
        <dbReference type="RefSeq" id="XP_012569055.1"/>
    </source>
</evidence>
<organism evidence="1 2">
    <name type="scientific">Cicer arietinum</name>
    <name type="common">Chickpea</name>
    <name type="synonym">Garbanzo</name>
    <dbReference type="NCBI Taxonomy" id="3827"/>
    <lineage>
        <taxon>Eukaryota</taxon>
        <taxon>Viridiplantae</taxon>
        <taxon>Streptophyta</taxon>
        <taxon>Embryophyta</taxon>
        <taxon>Tracheophyta</taxon>
        <taxon>Spermatophyta</taxon>
        <taxon>Magnoliopsida</taxon>
        <taxon>eudicotyledons</taxon>
        <taxon>Gunneridae</taxon>
        <taxon>Pentapetalae</taxon>
        <taxon>rosids</taxon>
        <taxon>fabids</taxon>
        <taxon>Fabales</taxon>
        <taxon>Fabaceae</taxon>
        <taxon>Papilionoideae</taxon>
        <taxon>50 kb inversion clade</taxon>
        <taxon>NPAAA clade</taxon>
        <taxon>Hologalegina</taxon>
        <taxon>IRL clade</taxon>
        <taxon>Cicereae</taxon>
        <taxon>Cicer</taxon>
    </lineage>
</organism>
<protein>
    <submittedName>
        <fullName evidence="2">Uncharacterized protein LOC105851789</fullName>
    </submittedName>
</protein>
<dbReference type="OrthoDB" id="1884080at2759"/>